<feature type="domain" description="Penicillin-binding protein transpeptidase" evidence="9">
    <location>
        <begin position="132"/>
        <end position="378"/>
    </location>
</feature>
<accession>E8V7Q9</accession>
<organism evidence="10 11">
    <name type="scientific">Terriglobus saanensis (strain ATCC BAA-1853 / DSM 23119 / SP1PR4)</name>
    <dbReference type="NCBI Taxonomy" id="401053"/>
    <lineage>
        <taxon>Bacteria</taxon>
        <taxon>Pseudomonadati</taxon>
        <taxon>Acidobacteriota</taxon>
        <taxon>Terriglobia</taxon>
        <taxon>Terriglobales</taxon>
        <taxon>Acidobacteriaceae</taxon>
        <taxon>Terriglobus</taxon>
    </lineage>
</organism>
<keyword evidence="11" id="KW-1185">Reference proteome</keyword>
<evidence type="ECO:0000256" key="8">
    <source>
        <dbReference type="SAM" id="SignalP"/>
    </source>
</evidence>
<dbReference type="InterPro" id="IPR012338">
    <property type="entry name" value="Beta-lactam/transpept-like"/>
</dbReference>
<dbReference type="RefSeq" id="WP_013567490.1">
    <property type="nucleotide sequence ID" value="NC_014963.1"/>
</dbReference>
<dbReference type="EC" id="3.5.2.6" evidence="3"/>
<evidence type="ECO:0000256" key="1">
    <source>
        <dbReference type="ARBA" id="ARBA00001526"/>
    </source>
</evidence>
<dbReference type="GO" id="GO:0008800">
    <property type="term" value="F:beta-lactamase activity"/>
    <property type="evidence" value="ECO:0007669"/>
    <property type="project" value="UniProtKB-EC"/>
</dbReference>
<keyword evidence="5" id="KW-0378">Hydrolase</keyword>
<dbReference type="STRING" id="401053.AciPR4_0924"/>
<evidence type="ECO:0000256" key="3">
    <source>
        <dbReference type="ARBA" id="ARBA00012865"/>
    </source>
</evidence>
<dbReference type="GO" id="GO:0005886">
    <property type="term" value="C:plasma membrane"/>
    <property type="evidence" value="ECO:0007669"/>
    <property type="project" value="TreeGrafter"/>
</dbReference>
<evidence type="ECO:0000256" key="5">
    <source>
        <dbReference type="ARBA" id="ARBA00022801"/>
    </source>
</evidence>
<feature type="region of interest" description="Disordered" evidence="7">
    <location>
        <begin position="47"/>
        <end position="70"/>
    </location>
</feature>
<reference evidence="10 11" key="1">
    <citation type="journal article" date="2012" name="Stand. Genomic Sci.">
        <title>Complete genome sequence of Terriglobus saanensis type strain SP1PR4(T), an Acidobacteria from tundra soil.</title>
        <authorList>
            <person name="Rawat S.R."/>
            <person name="Mannisto M.K."/>
            <person name="Starovoytov V."/>
            <person name="Goodwin L."/>
            <person name="Nolan M."/>
            <person name="Hauser L."/>
            <person name="Land M."/>
            <person name="Davenport K.W."/>
            <person name="Woyke T."/>
            <person name="Haggblom M.M."/>
        </authorList>
    </citation>
    <scope>NUCLEOTIDE SEQUENCE</scope>
    <source>
        <strain evidence="11">ATCC BAA-1853 / DSM 23119 / SP1PR4</strain>
    </source>
</reference>
<evidence type="ECO:0000256" key="2">
    <source>
        <dbReference type="ARBA" id="ARBA00007898"/>
    </source>
</evidence>
<dbReference type="InterPro" id="IPR001460">
    <property type="entry name" value="PCN-bd_Tpept"/>
</dbReference>
<dbReference type="SUPFAM" id="SSF56601">
    <property type="entry name" value="beta-lactamase/transpeptidase-like"/>
    <property type="match status" value="1"/>
</dbReference>
<dbReference type="AlphaFoldDB" id="E8V7Q9"/>
<comment type="similarity">
    <text evidence="2">Belongs to the class-D beta-lactamase family.</text>
</comment>
<dbReference type="eggNOG" id="COG0768">
    <property type="taxonomic scope" value="Bacteria"/>
</dbReference>
<dbReference type="PANTHER" id="PTHR30627">
    <property type="entry name" value="PEPTIDOGLYCAN D,D-TRANSPEPTIDASE"/>
    <property type="match status" value="1"/>
</dbReference>
<dbReference type="GO" id="GO:0008658">
    <property type="term" value="F:penicillin binding"/>
    <property type="evidence" value="ECO:0007669"/>
    <property type="project" value="InterPro"/>
</dbReference>
<dbReference type="HOGENOM" id="CLU_043146_0_0_0"/>
<dbReference type="PANTHER" id="PTHR30627:SF6">
    <property type="entry name" value="BETA-LACTAMASE YBXI-RELATED"/>
    <property type="match status" value="1"/>
</dbReference>
<feature type="signal peptide" evidence="8">
    <location>
        <begin position="1"/>
        <end position="25"/>
    </location>
</feature>
<dbReference type="Proteomes" id="UP000006844">
    <property type="component" value="Chromosome"/>
</dbReference>
<dbReference type="GO" id="GO:0071555">
    <property type="term" value="P:cell wall organization"/>
    <property type="evidence" value="ECO:0007669"/>
    <property type="project" value="TreeGrafter"/>
</dbReference>
<sequence length="426" mass="45001">MKKLSVLPVLLALVLLATGTLSATARSARAHAKVGRVHESPRAAAKMSRLQHGRRSATAPVVAGARRRGRRGASAKNIIVASHGRRQVRWAEHFSAPSFAENVDNLTLGDVSAGEDPIVRASLIQALGNMNGTALAIDPKTGRLLAMVNQKLALGPGAEPCSTIKLSVALAALSEGLIKQDTPVNIGGHYSLDLTHALAKSVNPFFEVLGRQLGFERVKHYANELGLGELAGYNVRGEQLGTYPSEELPKSQGGVGRMCSFGEGISMTPMQLGAIVSAIANGGTLYYLQHPTTPEEIANFSPKVKRQLNIGPIIPEILPGMAGAVNFSNGTGRSVRANFSEFPVMGKTGTCSNNGTRYGWFGSFADTPNGRIVAVFFLTGGRPTFGPKAAELSGMFYRALADRSYFLRASNTTVPATTPAIGPGQQ</sequence>
<evidence type="ECO:0000313" key="11">
    <source>
        <dbReference type="Proteomes" id="UP000006844"/>
    </source>
</evidence>
<proteinExistence type="inferred from homology"/>
<keyword evidence="6" id="KW-0046">Antibiotic resistance</keyword>
<dbReference type="Gene3D" id="3.40.710.10">
    <property type="entry name" value="DD-peptidase/beta-lactamase superfamily"/>
    <property type="match status" value="1"/>
</dbReference>
<gene>
    <name evidence="10" type="ordered locus">AciPR4_0924</name>
</gene>
<evidence type="ECO:0000256" key="6">
    <source>
        <dbReference type="ARBA" id="ARBA00023251"/>
    </source>
</evidence>
<dbReference type="EMBL" id="CP002467">
    <property type="protein sequence ID" value="ADV81757.1"/>
    <property type="molecule type" value="Genomic_DNA"/>
</dbReference>
<feature type="chain" id="PRO_5003229314" description="beta-lactamase" evidence="8">
    <location>
        <begin position="26"/>
        <end position="426"/>
    </location>
</feature>
<evidence type="ECO:0000259" key="9">
    <source>
        <dbReference type="Pfam" id="PF00905"/>
    </source>
</evidence>
<keyword evidence="4 8" id="KW-0732">Signal</keyword>
<evidence type="ECO:0000256" key="7">
    <source>
        <dbReference type="SAM" id="MobiDB-lite"/>
    </source>
</evidence>
<evidence type="ECO:0000256" key="4">
    <source>
        <dbReference type="ARBA" id="ARBA00022729"/>
    </source>
</evidence>
<protein>
    <recommendedName>
        <fullName evidence="3">beta-lactamase</fullName>
        <ecNumber evidence="3">3.5.2.6</ecNumber>
    </recommendedName>
</protein>
<evidence type="ECO:0000313" key="10">
    <source>
        <dbReference type="EMBL" id="ADV81757.1"/>
    </source>
</evidence>
<name>E8V7Q9_TERSS</name>
<dbReference type="GO" id="GO:0046677">
    <property type="term" value="P:response to antibiotic"/>
    <property type="evidence" value="ECO:0007669"/>
    <property type="project" value="UniProtKB-KW"/>
</dbReference>
<dbReference type="InterPro" id="IPR050515">
    <property type="entry name" value="Beta-lactam/transpept"/>
</dbReference>
<comment type="catalytic activity">
    <reaction evidence="1">
        <text>a beta-lactam + H2O = a substituted beta-amino acid</text>
        <dbReference type="Rhea" id="RHEA:20401"/>
        <dbReference type="ChEBI" id="CHEBI:15377"/>
        <dbReference type="ChEBI" id="CHEBI:35627"/>
        <dbReference type="ChEBI" id="CHEBI:140347"/>
        <dbReference type="EC" id="3.5.2.6"/>
    </reaction>
</comment>
<dbReference type="KEGG" id="tsa:AciPR4_0924"/>
<dbReference type="Pfam" id="PF00905">
    <property type="entry name" value="Transpeptidase"/>
    <property type="match status" value="1"/>
</dbReference>